<proteinExistence type="predicted"/>
<feature type="compositionally biased region" description="Basic and acidic residues" evidence="6">
    <location>
        <begin position="48"/>
        <end position="68"/>
    </location>
</feature>
<keyword evidence="2 5" id="KW-0853">WD repeat</keyword>
<dbReference type="EMBL" id="JH767160">
    <property type="protein sequence ID" value="EQC33278.1"/>
    <property type="molecule type" value="Genomic_DNA"/>
</dbReference>
<protein>
    <submittedName>
        <fullName evidence="7">Uncharacterized protein</fullName>
    </submittedName>
</protein>
<dbReference type="Proteomes" id="UP000030762">
    <property type="component" value="Unassembled WGS sequence"/>
</dbReference>
<gene>
    <name evidence="7" type="ORF">SDRG_09260</name>
</gene>
<sequence>MKRPSNNSKKGGAKAKGAPAAKKAKVNDAAFDWGENNIASDAEDSEDEAKAPAEDEEDPYAHETADETRVRLAKAYLGKLKDTMDEDDGSDAEADARVSSQLDRDVQEASGKLFTQVAAKFSAFEFDEESSKYLSGHKAPVSAVAAAEDGKTIYSAAKDGSLLKWSLSADGITKVRMELPKTEDAAKGKKAVPDHKKTVLALAVSSDGKFVASGGVDKLLHVWDSETSSLLESFSGHRDAISALAFRKKSHMLFSGSFDRTVKHWNLTEMGYVETLFGHQNEITGIDCLQKDRVVSCGRDASVRLWKIPEETQLVFHGTGSIDCIAMVTDEYYVTGDDLGAIALWFNGKKKAAHVVHGAHGKKWVSAVAVLPRTDLVATGSSDGFVRLWRANLQTRKLELVASIPVPGFVNSLSFPKDGRYLVAGVGKEHRLGRWEVQKQAKNGVVIIALPSLDDDA</sequence>
<evidence type="ECO:0000256" key="2">
    <source>
        <dbReference type="ARBA" id="ARBA00022574"/>
    </source>
</evidence>
<dbReference type="RefSeq" id="XP_008613401.1">
    <property type="nucleotide sequence ID" value="XM_008615179.1"/>
</dbReference>
<keyword evidence="4" id="KW-0539">Nucleus</keyword>
<dbReference type="InterPro" id="IPR036322">
    <property type="entry name" value="WD40_repeat_dom_sf"/>
</dbReference>
<dbReference type="SMART" id="SM00320">
    <property type="entry name" value="WD40"/>
    <property type="match status" value="7"/>
</dbReference>
<dbReference type="FunFam" id="2.130.10.10:FF:000509">
    <property type="entry name" value="U3 small nucleolar RNA-interacting protein"/>
    <property type="match status" value="1"/>
</dbReference>
<dbReference type="PROSITE" id="PS50294">
    <property type="entry name" value="WD_REPEATS_REGION"/>
    <property type="match status" value="3"/>
</dbReference>
<feature type="repeat" description="WD" evidence="5">
    <location>
        <begin position="134"/>
        <end position="175"/>
    </location>
</feature>
<evidence type="ECO:0000256" key="3">
    <source>
        <dbReference type="ARBA" id="ARBA00022737"/>
    </source>
</evidence>
<dbReference type="OMA" id="CSLRIWK"/>
<dbReference type="PANTHER" id="PTHR19865">
    <property type="entry name" value="U3 SMALL NUCLEOLAR RNA INTERACTING PROTEIN 2"/>
    <property type="match status" value="1"/>
</dbReference>
<evidence type="ECO:0000256" key="5">
    <source>
        <dbReference type="PROSITE-ProRule" id="PRU00221"/>
    </source>
</evidence>
<dbReference type="PANTHER" id="PTHR19865:SF0">
    <property type="entry name" value="U3 SMALL NUCLEOLAR RNA-INTERACTING PROTEIN 2"/>
    <property type="match status" value="1"/>
</dbReference>
<dbReference type="VEuPathDB" id="FungiDB:SDRG_09260"/>
<dbReference type="InterPro" id="IPR001680">
    <property type="entry name" value="WD40_rpt"/>
</dbReference>
<feature type="compositionally biased region" description="Acidic residues" evidence="6">
    <location>
        <begin position="84"/>
        <end position="93"/>
    </location>
</feature>
<reference evidence="7 8" key="1">
    <citation type="submission" date="2012-04" db="EMBL/GenBank/DDBJ databases">
        <title>The Genome Sequence of Saprolegnia declina VS20.</title>
        <authorList>
            <consortium name="The Broad Institute Genome Sequencing Platform"/>
            <person name="Russ C."/>
            <person name="Nusbaum C."/>
            <person name="Tyler B."/>
            <person name="van West P."/>
            <person name="Dieguez-Uribeondo J."/>
            <person name="de Bruijn I."/>
            <person name="Tripathy S."/>
            <person name="Jiang R."/>
            <person name="Young S.K."/>
            <person name="Zeng Q."/>
            <person name="Gargeya S."/>
            <person name="Fitzgerald M."/>
            <person name="Haas B."/>
            <person name="Abouelleil A."/>
            <person name="Alvarado L."/>
            <person name="Arachchi H.M."/>
            <person name="Berlin A."/>
            <person name="Chapman S.B."/>
            <person name="Goldberg J."/>
            <person name="Griggs A."/>
            <person name="Gujja S."/>
            <person name="Hansen M."/>
            <person name="Howarth C."/>
            <person name="Imamovic A."/>
            <person name="Larimer J."/>
            <person name="McCowen C."/>
            <person name="Montmayeur A."/>
            <person name="Murphy C."/>
            <person name="Neiman D."/>
            <person name="Pearson M."/>
            <person name="Priest M."/>
            <person name="Roberts A."/>
            <person name="Saif S."/>
            <person name="Shea T."/>
            <person name="Sisk P."/>
            <person name="Sykes S."/>
            <person name="Wortman J."/>
            <person name="Nusbaum C."/>
            <person name="Birren B."/>
        </authorList>
    </citation>
    <scope>NUCLEOTIDE SEQUENCE [LARGE SCALE GENOMIC DNA]</scope>
    <source>
        <strain evidence="7 8">VS20</strain>
    </source>
</reference>
<accession>T0RLS7</accession>
<dbReference type="eggNOG" id="KOG0299">
    <property type="taxonomic scope" value="Eukaryota"/>
</dbReference>
<dbReference type="SUPFAM" id="SSF50978">
    <property type="entry name" value="WD40 repeat-like"/>
    <property type="match status" value="1"/>
</dbReference>
<feature type="repeat" description="WD" evidence="5">
    <location>
        <begin position="234"/>
        <end position="275"/>
    </location>
</feature>
<keyword evidence="3" id="KW-0677">Repeat</keyword>
<dbReference type="GO" id="GO:0034511">
    <property type="term" value="F:U3 snoRNA binding"/>
    <property type="evidence" value="ECO:0007669"/>
    <property type="project" value="InterPro"/>
</dbReference>
<dbReference type="AlphaFoldDB" id="T0RLS7"/>
<name>T0RLS7_SAPDV</name>
<dbReference type="InterPro" id="IPR020472">
    <property type="entry name" value="WD40_PAC1"/>
</dbReference>
<comment type="subcellular location">
    <subcellularLocation>
        <location evidence="1">Nucleus</location>
    </subcellularLocation>
</comment>
<feature type="region of interest" description="Disordered" evidence="6">
    <location>
        <begin position="1"/>
        <end position="68"/>
    </location>
</feature>
<evidence type="ECO:0000313" key="8">
    <source>
        <dbReference type="Proteomes" id="UP000030762"/>
    </source>
</evidence>
<dbReference type="GeneID" id="19949987"/>
<feature type="repeat" description="WD" evidence="5">
    <location>
        <begin position="365"/>
        <end position="389"/>
    </location>
</feature>
<keyword evidence="8" id="KW-1185">Reference proteome</keyword>
<feature type="repeat" description="WD" evidence="5">
    <location>
        <begin position="276"/>
        <end position="316"/>
    </location>
</feature>
<dbReference type="Pfam" id="PF00400">
    <property type="entry name" value="WD40"/>
    <property type="match status" value="5"/>
</dbReference>
<dbReference type="PRINTS" id="PR00320">
    <property type="entry name" value="GPROTEINBRPT"/>
</dbReference>
<evidence type="ECO:0000256" key="4">
    <source>
        <dbReference type="ARBA" id="ARBA00023242"/>
    </source>
</evidence>
<dbReference type="InterPro" id="IPR039241">
    <property type="entry name" value="Rrp9-like"/>
</dbReference>
<feature type="region of interest" description="Disordered" evidence="6">
    <location>
        <begin position="81"/>
        <end position="103"/>
    </location>
</feature>
<dbReference type="InterPro" id="IPR015943">
    <property type="entry name" value="WD40/YVTN_repeat-like_dom_sf"/>
</dbReference>
<dbReference type="OrthoDB" id="189968at2759"/>
<dbReference type="GO" id="GO:0032040">
    <property type="term" value="C:small-subunit processome"/>
    <property type="evidence" value="ECO:0007669"/>
    <property type="project" value="TreeGrafter"/>
</dbReference>
<dbReference type="CDD" id="cd00200">
    <property type="entry name" value="WD40"/>
    <property type="match status" value="1"/>
</dbReference>
<organism evidence="7 8">
    <name type="scientific">Saprolegnia diclina (strain VS20)</name>
    <dbReference type="NCBI Taxonomy" id="1156394"/>
    <lineage>
        <taxon>Eukaryota</taxon>
        <taxon>Sar</taxon>
        <taxon>Stramenopiles</taxon>
        <taxon>Oomycota</taxon>
        <taxon>Saprolegniomycetes</taxon>
        <taxon>Saprolegniales</taxon>
        <taxon>Saprolegniaceae</taxon>
        <taxon>Saprolegnia</taxon>
    </lineage>
</organism>
<feature type="repeat" description="WD" evidence="5">
    <location>
        <begin position="192"/>
        <end position="233"/>
    </location>
</feature>
<dbReference type="STRING" id="1156394.T0RLS7"/>
<dbReference type="PROSITE" id="PS50082">
    <property type="entry name" value="WD_REPEATS_2"/>
    <property type="match status" value="5"/>
</dbReference>
<dbReference type="InParanoid" id="T0RLS7"/>
<dbReference type="Gene3D" id="2.130.10.10">
    <property type="entry name" value="YVTN repeat-like/Quinoprotein amine dehydrogenase"/>
    <property type="match status" value="1"/>
</dbReference>
<evidence type="ECO:0000256" key="6">
    <source>
        <dbReference type="SAM" id="MobiDB-lite"/>
    </source>
</evidence>
<evidence type="ECO:0000313" key="7">
    <source>
        <dbReference type="EMBL" id="EQC33278.1"/>
    </source>
</evidence>
<evidence type="ECO:0000256" key="1">
    <source>
        <dbReference type="ARBA" id="ARBA00004123"/>
    </source>
</evidence>